<dbReference type="RefSeq" id="WP_354495423.1">
    <property type="nucleotide sequence ID" value="NZ_JBEPLV010000001.1"/>
</dbReference>
<feature type="transmembrane region" description="Helical" evidence="7">
    <location>
        <begin position="39"/>
        <end position="60"/>
    </location>
</feature>
<evidence type="ECO:0000256" key="2">
    <source>
        <dbReference type="ARBA" id="ARBA00022448"/>
    </source>
</evidence>
<name>A0ABV2EYV6_9BACL</name>
<dbReference type="InterPro" id="IPR036259">
    <property type="entry name" value="MFS_trans_sf"/>
</dbReference>
<feature type="transmembrane region" description="Helical" evidence="7">
    <location>
        <begin position="373"/>
        <end position="395"/>
    </location>
</feature>
<evidence type="ECO:0000256" key="5">
    <source>
        <dbReference type="ARBA" id="ARBA00022989"/>
    </source>
</evidence>
<feature type="transmembrane region" description="Helical" evidence="7">
    <location>
        <begin position="254"/>
        <end position="273"/>
    </location>
</feature>
<keyword evidence="9" id="KW-1185">Reference proteome</keyword>
<keyword evidence="4 7" id="KW-0812">Transmembrane</keyword>
<reference evidence="8 9" key="1">
    <citation type="submission" date="2024-06" db="EMBL/GenBank/DDBJ databases">
        <title>Genomic Encyclopedia of Type Strains, Phase IV (KMG-IV): sequencing the most valuable type-strain genomes for metagenomic binning, comparative biology and taxonomic classification.</title>
        <authorList>
            <person name="Goeker M."/>
        </authorList>
    </citation>
    <scope>NUCLEOTIDE SEQUENCE [LARGE SCALE GENOMIC DNA]</scope>
    <source>
        <strain evidence="8 9">DSM 17253</strain>
    </source>
</reference>
<keyword evidence="5 7" id="KW-1133">Transmembrane helix</keyword>
<dbReference type="CDD" id="cd06173">
    <property type="entry name" value="MFS_MefA_like"/>
    <property type="match status" value="1"/>
</dbReference>
<dbReference type="SUPFAM" id="SSF103473">
    <property type="entry name" value="MFS general substrate transporter"/>
    <property type="match status" value="1"/>
</dbReference>
<dbReference type="Pfam" id="PF05977">
    <property type="entry name" value="MFS_3"/>
    <property type="match status" value="1"/>
</dbReference>
<feature type="transmembrane region" description="Helical" evidence="7">
    <location>
        <begin position="280"/>
        <end position="298"/>
    </location>
</feature>
<feature type="transmembrane region" description="Helical" evidence="7">
    <location>
        <begin position="72"/>
        <end position="91"/>
    </location>
</feature>
<accession>A0ABV2EYV6</accession>
<dbReference type="Proteomes" id="UP001549098">
    <property type="component" value="Unassembled WGS sequence"/>
</dbReference>
<evidence type="ECO:0000256" key="3">
    <source>
        <dbReference type="ARBA" id="ARBA00022475"/>
    </source>
</evidence>
<evidence type="ECO:0000313" key="9">
    <source>
        <dbReference type="Proteomes" id="UP001549098"/>
    </source>
</evidence>
<evidence type="ECO:0000256" key="6">
    <source>
        <dbReference type="ARBA" id="ARBA00023136"/>
    </source>
</evidence>
<comment type="caution">
    <text evidence="8">The sequence shown here is derived from an EMBL/GenBank/DDBJ whole genome shotgun (WGS) entry which is preliminary data.</text>
</comment>
<feature type="transmembrane region" description="Helical" evidence="7">
    <location>
        <begin position="138"/>
        <end position="157"/>
    </location>
</feature>
<evidence type="ECO:0000256" key="1">
    <source>
        <dbReference type="ARBA" id="ARBA00004651"/>
    </source>
</evidence>
<dbReference type="PANTHER" id="PTHR23513">
    <property type="entry name" value="INTEGRAL MEMBRANE EFFLUX PROTEIN-RELATED"/>
    <property type="match status" value="1"/>
</dbReference>
<dbReference type="PANTHER" id="PTHR23513:SF6">
    <property type="entry name" value="MAJOR FACILITATOR SUPERFAMILY ASSOCIATED DOMAIN-CONTAINING PROTEIN"/>
    <property type="match status" value="1"/>
</dbReference>
<protein>
    <submittedName>
        <fullName evidence="8">MFS family permease</fullName>
    </submittedName>
</protein>
<dbReference type="Gene3D" id="1.20.1250.20">
    <property type="entry name" value="MFS general substrate transporter like domains"/>
    <property type="match status" value="1"/>
</dbReference>
<feature type="transmembrane region" description="Helical" evidence="7">
    <location>
        <begin position="337"/>
        <end position="367"/>
    </location>
</feature>
<dbReference type="EMBL" id="JBEPLV010000001">
    <property type="protein sequence ID" value="MET3544782.1"/>
    <property type="molecule type" value="Genomic_DNA"/>
</dbReference>
<keyword evidence="2" id="KW-0813">Transport</keyword>
<evidence type="ECO:0000256" key="7">
    <source>
        <dbReference type="SAM" id="Phobius"/>
    </source>
</evidence>
<evidence type="ECO:0000256" key="4">
    <source>
        <dbReference type="ARBA" id="ARBA00022692"/>
    </source>
</evidence>
<gene>
    <name evidence="8" type="ORF">ABID47_001376</name>
</gene>
<keyword evidence="3" id="KW-1003">Cell membrane</keyword>
<feature type="transmembrane region" description="Helical" evidence="7">
    <location>
        <begin position="304"/>
        <end position="325"/>
    </location>
</feature>
<feature type="transmembrane region" description="Helical" evidence="7">
    <location>
        <begin position="97"/>
        <end position="118"/>
    </location>
</feature>
<evidence type="ECO:0000313" key="8">
    <source>
        <dbReference type="EMBL" id="MET3544782.1"/>
    </source>
</evidence>
<comment type="subcellular location">
    <subcellularLocation>
        <location evidence="1">Cell membrane</location>
        <topology evidence="1">Multi-pass membrane protein</topology>
    </subcellularLocation>
</comment>
<sequence>MLYSNKNFWLLTLAEIVSQAGNHFRTITVVVFTFNLTNLIFITALQFLFNSIPGFVFSNYAGRWAEKVNPRLGMIIVHVVCGILTLLYPVMEATWAIFLLNLMLALAGVFGNAFKGVWLPRVVGTELVTKANGIRTSLGGVIDLVFPIVGGLVILWLGTFAGFVLDSLSFLLAAIGFAFVRPIDRVTSELIDSTFVDGANAQLVTETAWSFIKSRSDILFLLIVYGAITFSGQGISVVFLPFLESQFHIGSEGYGTVISAFLLGNVLSGFTLAKWGDRVSIGRFMIFVCVVPFAWIGYMLVSNFVIMLALVVVDGCISIGAFAYVQSVIQSKTPDQLIARVFAFFMTLHFGSEVLGTIVGGGIAQLLGFTPMFLILFAVTVVIFMLSGLISITTVKSRHYHKE</sequence>
<feature type="transmembrane region" description="Helical" evidence="7">
    <location>
        <begin position="218"/>
        <end position="242"/>
    </location>
</feature>
<dbReference type="InterPro" id="IPR010290">
    <property type="entry name" value="TM_effector"/>
</dbReference>
<organism evidence="8 9">
    <name type="scientific">Paenibacillus favisporus</name>
    <dbReference type="NCBI Taxonomy" id="221028"/>
    <lineage>
        <taxon>Bacteria</taxon>
        <taxon>Bacillati</taxon>
        <taxon>Bacillota</taxon>
        <taxon>Bacilli</taxon>
        <taxon>Bacillales</taxon>
        <taxon>Paenibacillaceae</taxon>
        <taxon>Paenibacillus</taxon>
    </lineage>
</organism>
<feature type="transmembrane region" description="Helical" evidence="7">
    <location>
        <begin position="163"/>
        <end position="180"/>
    </location>
</feature>
<proteinExistence type="predicted"/>
<keyword evidence="6 7" id="KW-0472">Membrane</keyword>